<name>A0A2P8E394_9BACT</name>
<dbReference type="Proteomes" id="UP000240708">
    <property type="component" value="Unassembled WGS sequence"/>
</dbReference>
<dbReference type="AlphaFoldDB" id="A0A2P8E394"/>
<evidence type="ECO:0008006" key="3">
    <source>
        <dbReference type="Google" id="ProtNLM"/>
    </source>
</evidence>
<organism evidence="1 2">
    <name type="scientific">Cecembia rubra</name>
    <dbReference type="NCBI Taxonomy" id="1485585"/>
    <lineage>
        <taxon>Bacteria</taxon>
        <taxon>Pseudomonadati</taxon>
        <taxon>Bacteroidota</taxon>
        <taxon>Cytophagia</taxon>
        <taxon>Cytophagales</taxon>
        <taxon>Cyclobacteriaceae</taxon>
        <taxon>Cecembia</taxon>
    </lineage>
</organism>
<dbReference type="InterPro" id="IPR029063">
    <property type="entry name" value="SAM-dependent_MTases_sf"/>
</dbReference>
<evidence type="ECO:0000313" key="2">
    <source>
        <dbReference type="Proteomes" id="UP000240708"/>
    </source>
</evidence>
<dbReference type="Gene3D" id="3.40.50.150">
    <property type="entry name" value="Vaccinia Virus protein VP39"/>
    <property type="match status" value="1"/>
</dbReference>
<accession>A0A2P8E394</accession>
<reference evidence="1 2" key="1">
    <citation type="submission" date="2018-03" db="EMBL/GenBank/DDBJ databases">
        <title>Genomic Encyclopedia of Archaeal and Bacterial Type Strains, Phase II (KMG-II): from individual species to whole genera.</title>
        <authorList>
            <person name="Goeker M."/>
        </authorList>
    </citation>
    <scope>NUCLEOTIDE SEQUENCE [LARGE SCALE GENOMIC DNA]</scope>
    <source>
        <strain evidence="1 2">DSM 28057</strain>
    </source>
</reference>
<proteinExistence type="predicted"/>
<comment type="caution">
    <text evidence="1">The sequence shown here is derived from an EMBL/GenBank/DDBJ whole genome shotgun (WGS) entry which is preliminary data.</text>
</comment>
<dbReference type="RefSeq" id="WP_106567621.1">
    <property type="nucleotide sequence ID" value="NZ_PYGF01000006.1"/>
</dbReference>
<evidence type="ECO:0000313" key="1">
    <source>
        <dbReference type="EMBL" id="PSL03951.1"/>
    </source>
</evidence>
<protein>
    <recommendedName>
        <fullName evidence="3">Methyltransferase family protein</fullName>
    </recommendedName>
</protein>
<dbReference type="EMBL" id="PYGF01000006">
    <property type="protein sequence ID" value="PSL03951.1"/>
    <property type="molecule type" value="Genomic_DNA"/>
</dbReference>
<keyword evidence="2" id="KW-1185">Reference proteome</keyword>
<gene>
    <name evidence="1" type="ORF">CLV48_106192</name>
</gene>
<sequence>MVYNKIFKKFSFLEGSQHIASENALKGIEKLIKKNKIKSVFEFGIGIGTIPYLVKTIDRNISYVGTEDNDFCIKAFNENLGLLKDENFHHLLNFKDIGQKFDLVIVDGTFKDERFLKSIVHSNSIIFIEGDRKDQRTLLNKIFPEALVSHVISLKRNYTWSPFKEGYQGGYTIYRLNNKKSSNIIYYFREKVSTSLKYRLRRLIN</sequence>
<dbReference type="OrthoDB" id="1435796at2"/>
<dbReference type="SUPFAM" id="SSF53335">
    <property type="entry name" value="S-adenosyl-L-methionine-dependent methyltransferases"/>
    <property type="match status" value="1"/>
</dbReference>